<comment type="caution">
    <text evidence="1">The sequence shown here is derived from an EMBL/GenBank/DDBJ whole genome shotgun (WGS) entry which is preliminary data.</text>
</comment>
<reference evidence="1" key="1">
    <citation type="submission" date="2022-06" db="EMBL/GenBank/DDBJ databases">
        <title>Genome public.</title>
        <authorList>
            <person name="Sun Q."/>
        </authorList>
    </citation>
    <scope>NUCLEOTIDE SEQUENCE</scope>
    <source>
        <strain evidence="1">CWNU-1</strain>
    </source>
</reference>
<dbReference type="Proteomes" id="UP001431429">
    <property type="component" value="Unassembled WGS sequence"/>
</dbReference>
<sequence>MLHYASDGREIHHHPRYHLPKLYRYTVADTAPRAFWNRYQNRVSKATIGAGIVIGRYAYCIKWANAETKLH</sequence>
<organism evidence="1 2">
    <name type="scientific">Streptomyces albipurpureus</name>
    <dbReference type="NCBI Taxonomy" id="2897419"/>
    <lineage>
        <taxon>Bacteria</taxon>
        <taxon>Bacillati</taxon>
        <taxon>Actinomycetota</taxon>
        <taxon>Actinomycetes</taxon>
        <taxon>Kitasatosporales</taxon>
        <taxon>Streptomycetaceae</taxon>
        <taxon>Streptomyces</taxon>
    </lineage>
</organism>
<dbReference type="EMBL" id="JAMQAW010000119">
    <property type="protein sequence ID" value="MCM2394376.1"/>
    <property type="molecule type" value="Genomic_DNA"/>
</dbReference>
<gene>
    <name evidence="1" type="ORF">NBG84_39955</name>
</gene>
<dbReference type="RefSeq" id="WP_250924654.1">
    <property type="nucleotide sequence ID" value="NZ_JAMQAW010000119.1"/>
</dbReference>
<evidence type="ECO:0000313" key="1">
    <source>
        <dbReference type="EMBL" id="MCM2394376.1"/>
    </source>
</evidence>
<name>A0ABT0V4S4_9ACTN</name>
<evidence type="ECO:0000313" key="2">
    <source>
        <dbReference type="Proteomes" id="UP001431429"/>
    </source>
</evidence>
<keyword evidence="2" id="KW-1185">Reference proteome</keyword>
<accession>A0ABT0V4S4</accession>
<proteinExistence type="predicted"/>
<protein>
    <submittedName>
        <fullName evidence="1">Uncharacterized protein</fullName>
    </submittedName>
</protein>